<gene>
    <name evidence="2" type="ORF">BDV25DRAFT_144114</name>
</gene>
<proteinExistence type="predicted"/>
<reference evidence="2 3" key="1">
    <citation type="submission" date="2019-04" db="EMBL/GenBank/DDBJ databases">
        <title>Friends and foes A comparative genomics study of 23 Aspergillus species from section Flavi.</title>
        <authorList>
            <consortium name="DOE Joint Genome Institute"/>
            <person name="Kjaerbolling I."/>
            <person name="Vesth T."/>
            <person name="Frisvad J.C."/>
            <person name="Nybo J.L."/>
            <person name="Theobald S."/>
            <person name="Kildgaard S."/>
            <person name="Isbrandt T."/>
            <person name="Kuo A."/>
            <person name="Sato A."/>
            <person name="Lyhne E.K."/>
            <person name="Kogle M.E."/>
            <person name="Wiebenga A."/>
            <person name="Kun R.S."/>
            <person name="Lubbers R.J."/>
            <person name="Makela M.R."/>
            <person name="Barry K."/>
            <person name="Chovatia M."/>
            <person name="Clum A."/>
            <person name="Daum C."/>
            <person name="Haridas S."/>
            <person name="He G."/>
            <person name="LaButti K."/>
            <person name="Lipzen A."/>
            <person name="Mondo S."/>
            <person name="Riley R."/>
            <person name="Salamov A."/>
            <person name="Simmons B.A."/>
            <person name="Magnuson J.K."/>
            <person name="Henrissat B."/>
            <person name="Mortensen U.H."/>
            <person name="Larsen T.O."/>
            <person name="Devries R.P."/>
            <person name="Grigoriev I.V."/>
            <person name="Machida M."/>
            <person name="Baker S.E."/>
            <person name="Andersen M.R."/>
        </authorList>
    </citation>
    <scope>NUCLEOTIDE SEQUENCE [LARGE SCALE GENOMIC DNA]</scope>
    <source>
        <strain evidence="2 3">IBT 18842</strain>
    </source>
</reference>
<dbReference type="SUPFAM" id="SSF52540">
    <property type="entry name" value="P-loop containing nucleoside triphosphate hydrolases"/>
    <property type="match status" value="1"/>
</dbReference>
<evidence type="ECO:0000256" key="1">
    <source>
        <dbReference type="SAM" id="MobiDB-lite"/>
    </source>
</evidence>
<feature type="region of interest" description="Disordered" evidence="1">
    <location>
        <begin position="188"/>
        <end position="227"/>
    </location>
</feature>
<dbReference type="CDD" id="cd02024">
    <property type="entry name" value="NRK1"/>
    <property type="match status" value="1"/>
</dbReference>
<evidence type="ECO:0000313" key="2">
    <source>
        <dbReference type="EMBL" id="KAE8146006.1"/>
    </source>
</evidence>
<protein>
    <recommendedName>
        <fullName evidence="4">P-loop containing nucleoside triphosphate hydrolase protein</fullName>
    </recommendedName>
</protein>
<accession>A0A5N6TI32</accession>
<keyword evidence="3" id="KW-1185">Reference proteome</keyword>
<dbReference type="EMBL" id="ML742294">
    <property type="protein sequence ID" value="KAE8146006.1"/>
    <property type="molecule type" value="Genomic_DNA"/>
</dbReference>
<organism evidence="2 3">
    <name type="scientific">Aspergillus avenaceus</name>
    <dbReference type="NCBI Taxonomy" id="36643"/>
    <lineage>
        <taxon>Eukaryota</taxon>
        <taxon>Fungi</taxon>
        <taxon>Dikarya</taxon>
        <taxon>Ascomycota</taxon>
        <taxon>Pezizomycotina</taxon>
        <taxon>Eurotiomycetes</taxon>
        <taxon>Eurotiomycetidae</taxon>
        <taxon>Eurotiales</taxon>
        <taxon>Aspergillaceae</taxon>
        <taxon>Aspergillus</taxon>
        <taxon>Aspergillus subgen. Circumdati</taxon>
    </lineage>
</organism>
<name>A0A5N6TI32_ASPAV</name>
<evidence type="ECO:0008006" key="4">
    <source>
        <dbReference type="Google" id="ProtNLM"/>
    </source>
</evidence>
<evidence type="ECO:0000313" key="3">
    <source>
        <dbReference type="Proteomes" id="UP000325780"/>
    </source>
</evidence>
<feature type="compositionally biased region" description="Acidic residues" evidence="1">
    <location>
        <begin position="214"/>
        <end position="224"/>
    </location>
</feature>
<dbReference type="OrthoDB" id="10041966at2759"/>
<dbReference type="AlphaFoldDB" id="A0A5N6TI32"/>
<dbReference type="InterPro" id="IPR027417">
    <property type="entry name" value="P-loop_NTPase"/>
</dbReference>
<dbReference type="Proteomes" id="UP000325780">
    <property type="component" value="Unassembled WGS sequence"/>
</dbReference>
<feature type="compositionally biased region" description="Basic and acidic residues" evidence="1">
    <location>
        <begin position="204"/>
        <end position="213"/>
    </location>
</feature>
<sequence>MPTSIIGISGPSSSGKTTLARLLQRIFNDADPSLRTFMIHEDDFYFPDDKIPYTKTPSGELIQDWDTIGAIDVSFLTSALAYVREHGRLPPRLTSIQDRNETSESGVSDEIVDQLRGDVAGRLRALSQGAGTVSSVAFLEGFLLYSPPLEEEGGRRDESHVLRSVHEKIDVRMFLPAPYDAVKARRENRSGYATSGPAPGVSEEVCRGEKGEEGGGEVDLEGEDDRPLQNFWTDPPGYVDDVVWPRYVQDHSWLLLTEGQSLRCGALEADSREWIRKVGQGVNVRTDAGVTVAPGQGNKPMVDILKWAVEEVMSYLETHAT</sequence>
<dbReference type="Gene3D" id="3.40.50.300">
    <property type="entry name" value="P-loop containing nucleotide triphosphate hydrolases"/>
    <property type="match status" value="1"/>
</dbReference>